<dbReference type="CDD" id="cd11726">
    <property type="entry name" value="ADDz_ATRX"/>
    <property type="match status" value="1"/>
</dbReference>
<dbReference type="Pfam" id="PF17981">
    <property type="entry name" value="ADD_ATRX"/>
    <property type="match status" value="1"/>
</dbReference>
<organism evidence="16 17">
    <name type="scientific">Leptotrombidium deliense</name>
    <dbReference type="NCBI Taxonomy" id="299467"/>
    <lineage>
        <taxon>Eukaryota</taxon>
        <taxon>Metazoa</taxon>
        <taxon>Ecdysozoa</taxon>
        <taxon>Arthropoda</taxon>
        <taxon>Chelicerata</taxon>
        <taxon>Arachnida</taxon>
        <taxon>Acari</taxon>
        <taxon>Acariformes</taxon>
        <taxon>Trombidiformes</taxon>
        <taxon>Prostigmata</taxon>
        <taxon>Anystina</taxon>
        <taxon>Parasitengona</taxon>
        <taxon>Trombiculoidea</taxon>
        <taxon>Trombiculidae</taxon>
        <taxon>Leptotrombidium</taxon>
    </lineage>
</organism>
<keyword evidence="8" id="KW-0862">Zinc</keyword>
<evidence type="ECO:0000256" key="2">
    <source>
        <dbReference type="ARBA" id="ARBA00007025"/>
    </source>
</evidence>
<keyword evidence="11" id="KW-0234">DNA repair</keyword>
<comment type="catalytic activity">
    <reaction evidence="13">
        <text>ATP + H2O = ADP + phosphate + H(+)</text>
        <dbReference type="Rhea" id="RHEA:13065"/>
        <dbReference type="ChEBI" id="CHEBI:15377"/>
        <dbReference type="ChEBI" id="CHEBI:15378"/>
        <dbReference type="ChEBI" id="CHEBI:30616"/>
        <dbReference type="ChEBI" id="CHEBI:43474"/>
        <dbReference type="ChEBI" id="CHEBI:456216"/>
        <dbReference type="EC" id="3.6.4.12"/>
    </reaction>
</comment>
<accession>A0A443RUJ7</accession>
<evidence type="ECO:0000259" key="15">
    <source>
        <dbReference type="PROSITE" id="PS51533"/>
    </source>
</evidence>
<feature type="compositionally biased region" description="Basic and acidic residues" evidence="14">
    <location>
        <begin position="194"/>
        <end position="211"/>
    </location>
</feature>
<dbReference type="SUPFAM" id="SSF57903">
    <property type="entry name" value="FYVE/PHD zinc finger"/>
    <property type="match status" value="1"/>
</dbReference>
<dbReference type="AlphaFoldDB" id="A0A443RUJ7"/>
<evidence type="ECO:0000256" key="13">
    <source>
        <dbReference type="ARBA" id="ARBA00047995"/>
    </source>
</evidence>
<dbReference type="GO" id="GO:0006338">
    <property type="term" value="P:chromatin remodeling"/>
    <property type="evidence" value="ECO:0007669"/>
    <property type="project" value="TreeGrafter"/>
</dbReference>
<dbReference type="GO" id="GO:0005524">
    <property type="term" value="F:ATP binding"/>
    <property type="evidence" value="ECO:0007669"/>
    <property type="project" value="UniProtKB-KW"/>
</dbReference>
<dbReference type="GO" id="GO:0005721">
    <property type="term" value="C:pericentric heterochromatin"/>
    <property type="evidence" value="ECO:0007669"/>
    <property type="project" value="TreeGrafter"/>
</dbReference>
<evidence type="ECO:0000313" key="16">
    <source>
        <dbReference type="EMBL" id="RWS19022.1"/>
    </source>
</evidence>
<evidence type="ECO:0000256" key="4">
    <source>
        <dbReference type="ARBA" id="ARBA00022741"/>
    </source>
</evidence>
<dbReference type="InterPro" id="IPR011011">
    <property type="entry name" value="Znf_FYVE_PHD"/>
</dbReference>
<dbReference type="OrthoDB" id="6286493at2759"/>
<dbReference type="GO" id="GO:0010468">
    <property type="term" value="P:regulation of gene expression"/>
    <property type="evidence" value="ECO:0007669"/>
    <property type="project" value="UniProtKB-ARBA"/>
</dbReference>
<dbReference type="GO" id="GO:0008270">
    <property type="term" value="F:zinc ion binding"/>
    <property type="evidence" value="ECO:0007669"/>
    <property type="project" value="UniProtKB-KW"/>
</dbReference>
<dbReference type="GO" id="GO:0016787">
    <property type="term" value="F:hydrolase activity"/>
    <property type="evidence" value="ECO:0007669"/>
    <property type="project" value="UniProtKB-KW"/>
</dbReference>
<dbReference type="GO" id="GO:0006281">
    <property type="term" value="P:DNA repair"/>
    <property type="evidence" value="ECO:0007669"/>
    <property type="project" value="UniProtKB-KW"/>
</dbReference>
<evidence type="ECO:0000256" key="5">
    <source>
        <dbReference type="ARBA" id="ARBA00022763"/>
    </source>
</evidence>
<gene>
    <name evidence="16" type="ORF">B4U80_12369</name>
</gene>
<dbReference type="PANTHER" id="PTHR46357:SF1">
    <property type="entry name" value="TRANSCRIPTIONAL REGULATOR ATRX"/>
    <property type="match status" value="1"/>
</dbReference>
<proteinExistence type="inferred from homology"/>
<sequence length="211" mass="23672">MGSTKKPKHEPLPRCTACDKDLKHAKDGEVKTHALLSVLVCLKCSENYGDGDFTKYDNGVDEEGDDNYCRWCADGGELLVCCDPNCHYAYCKKCIKRNLGRKIYGKISDSEDWHCFACDKTQIEDWINYAKEFIVKLQSTEKENEKPIPATPEVTTSDPPKTSVLITPSVDASFTSSARKKEARAKKSTAKPARIFEEKKEDDDTKSSDKA</sequence>
<feature type="compositionally biased region" description="Polar residues" evidence="14">
    <location>
        <begin position="153"/>
        <end position="174"/>
    </location>
</feature>
<evidence type="ECO:0000256" key="14">
    <source>
        <dbReference type="SAM" id="MobiDB-lite"/>
    </source>
</evidence>
<dbReference type="InterPro" id="IPR049554">
    <property type="entry name" value="DNMT3_ADD_PHD"/>
</dbReference>
<comment type="subcellular location">
    <subcellularLocation>
        <location evidence="1">Nucleus</location>
    </subcellularLocation>
</comment>
<dbReference type="GO" id="GO:0031297">
    <property type="term" value="P:replication fork processing"/>
    <property type="evidence" value="ECO:0007669"/>
    <property type="project" value="TreeGrafter"/>
</dbReference>
<dbReference type="PANTHER" id="PTHR46357">
    <property type="entry name" value="TRANSCRIPTIONAL REGULATOR ATRX"/>
    <property type="match status" value="1"/>
</dbReference>
<evidence type="ECO:0000256" key="11">
    <source>
        <dbReference type="ARBA" id="ARBA00023204"/>
    </source>
</evidence>
<feature type="domain" description="PHD-type" evidence="15">
    <location>
        <begin position="3"/>
        <end position="146"/>
    </location>
</feature>
<name>A0A443RUJ7_9ACAR</name>
<dbReference type="PROSITE" id="PS51533">
    <property type="entry name" value="ADD"/>
    <property type="match status" value="1"/>
</dbReference>
<evidence type="ECO:0000256" key="10">
    <source>
        <dbReference type="ARBA" id="ARBA00023125"/>
    </source>
</evidence>
<evidence type="ECO:0000256" key="12">
    <source>
        <dbReference type="ARBA" id="ARBA00023242"/>
    </source>
</evidence>
<dbReference type="Gene3D" id="3.30.40.10">
    <property type="entry name" value="Zinc/RING finger domain, C3HC4 (zinc finger)"/>
    <property type="match status" value="1"/>
</dbReference>
<feature type="non-terminal residue" evidence="16">
    <location>
        <position position="211"/>
    </location>
</feature>
<dbReference type="InterPro" id="IPR013083">
    <property type="entry name" value="Znf_RING/FYVE/PHD"/>
</dbReference>
<dbReference type="InterPro" id="IPR041430">
    <property type="entry name" value="ADD_ATRX"/>
</dbReference>
<evidence type="ECO:0000256" key="9">
    <source>
        <dbReference type="ARBA" id="ARBA00022840"/>
    </source>
</evidence>
<dbReference type="GO" id="GO:0003678">
    <property type="term" value="F:DNA helicase activity"/>
    <property type="evidence" value="ECO:0007669"/>
    <property type="project" value="UniProtKB-EC"/>
</dbReference>
<dbReference type="Proteomes" id="UP000288716">
    <property type="component" value="Unassembled WGS sequence"/>
</dbReference>
<evidence type="ECO:0000256" key="8">
    <source>
        <dbReference type="ARBA" id="ARBA00022833"/>
    </source>
</evidence>
<keyword evidence="6" id="KW-0863">Zinc-finger</keyword>
<keyword evidence="17" id="KW-1185">Reference proteome</keyword>
<keyword evidence="9" id="KW-0067">ATP-binding</keyword>
<dbReference type="GO" id="GO:0005634">
    <property type="term" value="C:nucleus"/>
    <property type="evidence" value="ECO:0007669"/>
    <property type="project" value="UniProtKB-SubCell"/>
</dbReference>
<evidence type="ECO:0000256" key="7">
    <source>
        <dbReference type="ARBA" id="ARBA00022801"/>
    </source>
</evidence>
<keyword evidence="4" id="KW-0547">Nucleotide-binding</keyword>
<dbReference type="EMBL" id="NCKV01031144">
    <property type="protein sequence ID" value="RWS19022.1"/>
    <property type="molecule type" value="Genomic_DNA"/>
</dbReference>
<keyword evidence="12" id="KW-0539">Nucleus</keyword>
<protein>
    <recommendedName>
        <fullName evidence="15">PHD-type domain-containing protein</fullName>
    </recommendedName>
</protein>
<evidence type="ECO:0000256" key="6">
    <source>
        <dbReference type="ARBA" id="ARBA00022771"/>
    </source>
</evidence>
<dbReference type="Pfam" id="PF21255">
    <property type="entry name" value="DNMT3_ADD_GATA1-like"/>
    <property type="match status" value="1"/>
</dbReference>
<reference evidence="16 17" key="1">
    <citation type="journal article" date="2018" name="Gigascience">
        <title>Genomes of trombidid mites reveal novel predicted allergens and laterally-transferred genes associated with secondary metabolism.</title>
        <authorList>
            <person name="Dong X."/>
            <person name="Chaisiri K."/>
            <person name="Xia D."/>
            <person name="Armstrong S.D."/>
            <person name="Fang Y."/>
            <person name="Donnelly M.J."/>
            <person name="Kadowaki T."/>
            <person name="McGarry J.W."/>
            <person name="Darby A.C."/>
            <person name="Makepeace B.L."/>
        </authorList>
    </citation>
    <scope>NUCLEOTIDE SEQUENCE [LARGE SCALE GENOMIC DNA]</scope>
    <source>
        <strain evidence="16">UoL-UT</strain>
    </source>
</reference>
<dbReference type="STRING" id="299467.A0A443RUJ7"/>
<dbReference type="InterPro" id="IPR025766">
    <property type="entry name" value="ADD"/>
</dbReference>
<dbReference type="GO" id="GO:0031490">
    <property type="term" value="F:chromatin DNA binding"/>
    <property type="evidence" value="ECO:0007669"/>
    <property type="project" value="TreeGrafter"/>
</dbReference>
<evidence type="ECO:0000313" key="17">
    <source>
        <dbReference type="Proteomes" id="UP000288716"/>
    </source>
</evidence>
<feature type="region of interest" description="Disordered" evidence="14">
    <location>
        <begin position="141"/>
        <end position="211"/>
    </location>
</feature>
<keyword evidence="7" id="KW-0378">Hydrolase</keyword>
<keyword evidence="3" id="KW-0479">Metal-binding</keyword>
<comment type="caution">
    <text evidence="16">The sequence shown here is derived from an EMBL/GenBank/DDBJ whole genome shotgun (WGS) entry which is preliminary data.</text>
</comment>
<keyword evidence="5" id="KW-0227">DNA damage</keyword>
<comment type="similarity">
    <text evidence="2">Belongs to the SNF2/RAD54 helicase family.</text>
</comment>
<dbReference type="VEuPathDB" id="VectorBase:LDEU013018"/>
<evidence type="ECO:0000256" key="1">
    <source>
        <dbReference type="ARBA" id="ARBA00004123"/>
    </source>
</evidence>
<dbReference type="InterPro" id="IPR052131">
    <property type="entry name" value="ATRX_domain-containing"/>
</dbReference>
<keyword evidence="10" id="KW-0238">DNA-binding</keyword>
<evidence type="ECO:0000256" key="3">
    <source>
        <dbReference type="ARBA" id="ARBA00022723"/>
    </source>
</evidence>